<dbReference type="InterPro" id="IPR032595">
    <property type="entry name" value="DUF4905"/>
</dbReference>
<accession>A0A0S4MTZ9</accession>
<evidence type="ECO:0000313" key="1">
    <source>
        <dbReference type="EMBL" id="CUU02442.1"/>
    </source>
</evidence>
<dbReference type="RefSeq" id="WP_140944288.1">
    <property type="nucleotide sequence ID" value="NZ_FAOO01000003.1"/>
</dbReference>
<organism evidence="1 2">
    <name type="scientific">Candidatus Thermokryptus mobilis</name>
    <dbReference type="NCBI Taxonomy" id="1643428"/>
    <lineage>
        <taxon>Bacteria</taxon>
        <taxon>Pseudomonadati</taxon>
        <taxon>Candidatus Kryptoniota</taxon>
        <taxon>Candidatus Thermokryptus</taxon>
    </lineage>
</organism>
<keyword evidence="2" id="KW-1185">Reference proteome</keyword>
<dbReference type="InterPro" id="IPR015943">
    <property type="entry name" value="WD40/YVTN_repeat-like_dom_sf"/>
</dbReference>
<dbReference type="EMBL" id="FAOO01000003">
    <property type="protein sequence ID" value="CUU02442.1"/>
    <property type="molecule type" value="Genomic_DNA"/>
</dbReference>
<gene>
    <name evidence="1" type="ORF">JGI1_00490</name>
</gene>
<evidence type="ECO:0000313" key="2">
    <source>
        <dbReference type="Proteomes" id="UP000320623"/>
    </source>
</evidence>
<dbReference type="OrthoDB" id="597091at2"/>
<dbReference type="SUPFAM" id="SSF50998">
    <property type="entry name" value="Quinoprotein alcohol dehydrogenase-like"/>
    <property type="match status" value="1"/>
</dbReference>
<dbReference type="InterPro" id="IPR011047">
    <property type="entry name" value="Quinoprotein_ADH-like_sf"/>
</dbReference>
<sequence>MKKIKPMWVFKSYKDYKIWKIFPTRHDKILCELRDLNKRVTSFVCLSIYNGNKIWEKSDFEEPWWIQIADVDDDIFFLCEFKRPDLPAQGKTYAVSSSSGEVLWKDDEFDFMFALDGRVYGVRNLIDSRFYFVVDARTGEILETYGDEKAEEINELRNEKIKSMEFIETSISFDEYHPDYETAKGLVDSFVNDGDPRFPPEVLVKENISLINYHIARGVKAGSERFKNVLKIVEINTGKLLYQDVLYDDLSFFIPDAFFCKDDFVFYVREQIELIAIKLPHQI</sequence>
<protein>
    <submittedName>
        <fullName evidence="1">Uncharacterized protein</fullName>
    </submittedName>
</protein>
<proteinExistence type="predicted"/>
<dbReference type="Proteomes" id="UP000320623">
    <property type="component" value="Unassembled WGS sequence"/>
</dbReference>
<name>A0A0S4MTZ9_9BACT</name>
<dbReference type="Gene3D" id="2.130.10.10">
    <property type="entry name" value="YVTN repeat-like/Quinoprotein amine dehydrogenase"/>
    <property type="match status" value="1"/>
</dbReference>
<reference evidence="2" key="1">
    <citation type="submission" date="2015-11" db="EMBL/GenBank/DDBJ databases">
        <authorList>
            <person name="Varghese N."/>
        </authorList>
    </citation>
    <scope>NUCLEOTIDE SEQUENCE [LARGE SCALE GENOMIC DNA]</scope>
</reference>
<dbReference type="AlphaFoldDB" id="A0A0S4MTZ9"/>
<dbReference type="Pfam" id="PF16248">
    <property type="entry name" value="DUF4905"/>
    <property type="match status" value="1"/>
</dbReference>
<dbReference type="STRING" id="1643428.GCA_001442855_00476"/>